<proteinExistence type="inferred from homology"/>
<dbReference type="Gene3D" id="1.10.20.60">
    <property type="entry name" value="Glu-tRNAGln amidotransferase C subunit, N-terminal domain"/>
    <property type="match status" value="1"/>
</dbReference>
<dbReference type="KEGG" id="crb:17877520"/>
<dbReference type="GO" id="GO:0032543">
    <property type="term" value="P:mitochondrial translation"/>
    <property type="evidence" value="ECO:0007669"/>
    <property type="project" value="UniProtKB-UniRule"/>
</dbReference>
<evidence type="ECO:0000256" key="1">
    <source>
        <dbReference type="HAMAP-Rule" id="MF_03149"/>
    </source>
</evidence>
<dbReference type="GO" id="GO:0030956">
    <property type="term" value="C:glutamyl-tRNA(Gln) amidotransferase complex"/>
    <property type="evidence" value="ECO:0007669"/>
    <property type="project" value="UniProtKB-UniRule"/>
</dbReference>
<dbReference type="EMBL" id="KB870811">
    <property type="protein sequence ID" value="EOA17574.1"/>
    <property type="molecule type" value="Genomic_DNA"/>
</dbReference>
<dbReference type="GO" id="GO:0005739">
    <property type="term" value="C:mitochondrion"/>
    <property type="evidence" value="ECO:0007669"/>
    <property type="project" value="UniProtKB-SubCell"/>
</dbReference>
<keyword evidence="1" id="KW-0496">Mitochondrion</keyword>
<accession>R0GL29</accession>
<dbReference type="InterPro" id="IPR003837">
    <property type="entry name" value="GatC"/>
</dbReference>
<gene>
    <name evidence="1" type="primary">GATC</name>
    <name evidence="2" type="ORF">CARUB_v10005935mg</name>
</gene>
<keyword evidence="1" id="KW-0436">Ligase</keyword>
<dbReference type="HAMAP" id="MF_00122">
    <property type="entry name" value="GatC"/>
    <property type="match status" value="1"/>
</dbReference>
<keyword evidence="1" id="KW-0067">ATP-binding</keyword>
<comment type="subcellular location">
    <subcellularLocation>
        <location evidence="1">Mitochondrion</location>
    </subcellularLocation>
    <subcellularLocation>
        <location evidence="1">Plastid</location>
        <location evidence="1">Chloroplast</location>
    </subcellularLocation>
</comment>
<comment type="subunit">
    <text evidence="1">Subunit of the heterotrimeric GatCAB amidotransferase (AdT) complex, composed of A, B and C subunits.</text>
</comment>
<keyword evidence="1" id="KW-0934">Plastid</keyword>
<dbReference type="NCBIfam" id="TIGR00135">
    <property type="entry name" value="gatC"/>
    <property type="match status" value="1"/>
</dbReference>
<keyword evidence="1" id="KW-0150">Chloroplast</keyword>
<sequence>MATRALLAVISASPSRCFISSSRIKIQSSVSSLSLNFQQHSRKIHRIARSYSSDTDSSLLQPPDVSRLAETARISLTPAEIEECETKIRRVIDWFGQLQQVDVNSVEPAIRAEMDGGNLREDSPETFENRDSIRASIPSFEEAYLKVPKILNKE</sequence>
<dbReference type="PANTHER" id="PTHR15004">
    <property type="entry name" value="GLUTAMYL-TRNA(GLN) AMIDOTRANSFERASE SUBUNIT C, MITOCHONDRIAL"/>
    <property type="match status" value="1"/>
</dbReference>
<dbReference type="GO" id="GO:0070681">
    <property type="term" value="P:glutaminyl-tRNAGln biosynthesis via transamidation"/>
    <property type="evidence" value="ECO:0007669"/>
    <property type="project" value="UniProtKB-UniRule"/>
</dbReference>
<keyword evidence="1" id="KW-0547">Nucleotide-binding</keyword>
<comment type="function">
    <text evidence="1">Allows the formation of correctly charged Gln-tRNA(Gln) through the transamidation of misacylated Glu-tRNA(Gln) in chloroplasts and mitochondria. The reaction takes place in the presence of glutamine and ATP through an activated gamma-phospho-Glu-tRNA(Gln).</text>
</comment>
<dbReference type="OrthoDB" id="2020502at2759"/>
<protein>
    <recommendedName>
        <fullName evidence="1">Glutamyl-tRNA(Gln) amidotransferase subunit C, chloroplastic/mitochondrial</fullName>
        <shortName evidence="1">Glu-AdT subunit C</shortName>
        <ecNumber evidence="1">6.3.5.-</ecNumber>
    </recommendedName>
</protein>
<comment type="catalytic activity">
    <reaction evidence="1">
        <text>L-glutamyl-tRNA(Gln) + L-glutamine + ATP + H2O = L-glutaminyl-tRNA(Gln) + L-glutamate + ADP + phosphate + H(+)</text>
        <dbReference type="Rhea" id="RHEA:17521"/>
        <dbReference type="Rhea" id="RHEA-COMP:9681"/>
        <dbReference type="Rhea" id="RHEA-COMP:9684"/>
        <dbReference type="ChEBI" id="CHEBI:15377"/>
        <dbReference type="ChEBI" id="CHEBI:15378"/>
        <dbReference type="ChEBI" id="CHEBI:29985"/>
        <dbReference type="ChEBI" id="CHEBI:30616"/>
        <dbReference type="ChEBI" id="CHEBI:43474"/>
        <dbReference type="ChEBI" id="CHEBI:58359"/>
        <dbReference type="ChEBI" id="CHEBI:78520"/>
        <dbReference type="ChEBI" id="CHEBI:78521"/>
        <dbReference type="ChEBI" id="CHEBI:456216"/>
    </reaction>
</comment>
<dbReference type="AlphaFoldDB" id="R0GL29"/>
<dbReference type="GO" id="GO:0006450">
    <property type="term" value="P:regulation of translational fidelity"/>
    <property type="evidence" value="ECO:0007669"/>
    <property type="project" value="InterPro"/>
</dbReference>
<evidence type="ECO:0000313" key="3">
    <source>
        <dbReference type="Proteomes" id="UP000029121"/>
    </source>
</evidence>
<keyword evidence="3" id="KW-1185">Reference proteome</keyword>
<dbReference type="eggNOG" id="KOG2271">
    <property type="taxonomic scope" value="Eukaryota"/>
</dbReference>
<dbReference type="Proteomes" id="UP000029121">
    <property type="component" value="Unassembled WGS sequence"/>
</dbReference>
<evidence type="ECO:0000313" key="2">
    <source>
        <dbReference type="EMBL" id="EOA17574.1"/>
    </source>
</evidence>
<dbReference type="SUPFAM" id="SSF141000">
    <property type="entry name" value="Glu-tRNAGln amidotransferase C subunit"/>
    <property type="match status" value="1"/>
</dbReference>
<dbReference type="InterPro" id="IPR036113">
    <property type="entry name" value="Asp/Glu-ADT_sf_sub_c"/>
</dbReference>
<dbReference type="GO" id="GO:0009507">
    <property type="term" value="C:chloroplast"/>
    <property type="evidence" value="ECO:0007669"/>
    <property type="project" value="UniProtKB-SubCell"/>
</dbReference>
<dbReference type="Pfam" id="PF02686">
    <property type="entry name" value="GatC"/>
    <property type="match status" value="1"/>
</dbReference>
<organism evidence="2 3">
    <name type="scientific">Capsella rubella</name>
    <dbReference type="NCBI Taxonomy" id="81985"/>
    <lineage>
        <taxon>Eukaryota</taxon>
        <taxon>Viridiplantae</taxon>
        <taxon>Streptophyta</taxon>
        <taxon>Embryophyta</taxon>
        <taxon>Tracheophyta</taxon>
        <taxon>Spermatophyta</taxon>
        <taxon>Magnoliopsida</taxon>
        <taxon>eudicotyledons</taxon>
        <taxon>Gunneridae</taxon>
        <taxon>Pentapetalae</taxon>
        <taxon>rosids</taxon>
        <taxon>malvids</taxon>
        <taxon>Brassicales</taxon>
        <taxon>Brassicaceae</taxon>
        <taxon>Camelineae</taxon>
        <taxon>Capsella</taxon>
    </lineage>
</organism>
<dbReference type="EC" id="6.3.5.-" evidence="1"/>
<dbReference type="GO" id="GO:0050567">
    <property type="term" value="F:glutaminyl-tRNA synthase (glutamine-hydrolyzing) activity"/>
    <property type="evidence" value="ECO:0007669"/>
    <property type="project" value="UniProtKB-UniRule"/>
</dbReference>
<dbReference type="STRING" id="81985.R0GL29"/>
<keyword evidence="1" id="KW-0648">Protein biosynthesis</keyword>
<comment type="similarity">
    <text evidence="1">Belongs to the GatC family.</text>
</comment>
<name>R0GL29_9BRAS</name>
<dbReference type="GO" id="GO:0005524">
    <property type="term" value="F:ATP binding"/>
    <property type="evidence" value="ECO:0007669"/>
    <property type="project" value="UniProtKB-KW"/>
</dbReference>
<reference evidence="3" key="1">
    <citation type="journal article" date="2013" name="Nat. Genet.">
        <title>The Capsella rubella genome and the genomic consequences of rapid mating system evolution.</title>
        <authorList>
            <person name="Slotte T."/>
            <person name="Hazzouri K.M."/>
            <person name="Agren J.A."/>
            <person name="Koenig D."/>
            <person name="Maumus F."/>
            <person name="Guo Y.L."/>
            <person name="Steige K."/>
            <person name="Platts A.E."/>
            <person name="Escobar J.S."/>
            <person name="Newman L.K."/>
            <person name="Wang W."/>
            <person name="Mandakova T."/>
            <person name="Vello E."/>
            <person name="Smith L.M."/>
            <person name="Henz S.R."/>
            <person name="Steffen J."/>
            <person name="Takuno S."/>
            <person name="Brandvain Y."/>
            <person name="Coop G."/>
            <person name="Andolfatto P."/>
            <person name="Hu T.T."/>
            <person name="Blanchette M."/>
            <person name="Clark R.M."/>
            <person name="Quesneville H."/>
            <person name="Nordborg M."/>
            <person name="Gaut B.S."/>
            <person name="Lysak M.A."/>
            <person name="Jenkins J."/>
            <person name="Grimwood J."/>
            <person name="Chapman J."/>
            <person name="Prochnik S."/>
            <person name="Shu S."/>
            <person name="Rokhsar D."/>
            <person name="Schmutz J."/>
            <person name="Weigel D."/>
            <person name="Wright S.I."/>
        </authorList>
    </citation>
    <scope>NUCLEOTIDE SEQUENCE [LARGE SCALE GENOMIC DNA]</scope>
    <source>
        <strain evidence="3">cv. Monte Gargano</strain>
    </source>
</reference>
<dbReference type="PANTHER" id="PTHR15004:SF0">
    <property type="entry name" value="GLUTAMYL-TRNA(GLN) AMIDOTRANSFERASE SUBUNIT C, MITOCHONDRIAL"/>
    <property type="match status" value="1"/>
</dbReference>